<name>A0A0Q0RIU5_9ARCH</name>
<keyword evidence="2" id="KW-1185">Reference proteome</keyword>
<dbReference type="GeneID" id="94957691"/>
<proteinExistence type="predicted"/>
<reference evidence="1 2" key="1">
    <citation type="submission" date="2015-09" db="EMBL/GenBank/DDBJ databases">
        <title>Heavy metals and arsenic resistance mechanisms in polyextremophilic archaea of the family Ferroplasmaceae.</title>
        <authorList>
            <person name="Bulaev A.G."/>
            <person name="Kanygina A.V."/>
        </authorList>
    </citation>
    <scope>NUCLEOTIDE SEQUENCE [LARGE SCALE GENOMIC DNA]</scope>
    <source>
        <strain evidence="1 2">BH2</strain>
    </source>
</reference>
<evidence type="ECO:0000313" key="1">
    <source>
        <dbReference type="EMBL" id="KQB35355.1"/>
    </source>
</evidence>
<gene>
    <name evidence="1" type="ORF">AOG55_06990</name>
</gene>
<dbReference type="Proteomes" id="UP000050301">
    <property type="component" value="Unassembled WGS sequence"/>
</dbReference>
<dbReference type="AlphaFoldDB" id="A0A0Q0RIU5"/>
<sequence length="67" mass="7886">MIQKYHLKCPKCGHEFNINYDPWVSFPDPDLGIIIREGKHRFAVRCPACHKTSHYHMSDDGEQLSTW</sequence>
<dbReference type="EMBL" id="LKBH01000148">
    <property type="protein sequence ID" value="KQB35355.1"/>
    <property type="molecule type" value="Genomic_DNA"/>
</dbReference>
<protein>
    <submittedName>
        <fullName evidence="1">Uncharacterized protein</fullName>
    </submittedName>
</protein>
<dbReference type="RefSeq" id="WP_048101085.1">
    <property type="nucleotide sequence ID" value="NZ_LKBH01000148.1"/>
</dbReference>
<comment type="caution">
    <text evidence="1">The sequence shown here is derived from an EMBL/GenBank/DDBJ whole genome shotgun (WGS) entry which is preliminary data.</text>
</comment>
<accession>A0A0Q0RIU5</accession>
<evidence type="ECO:0000313" key="2">
    <source>
        <dbReference type="Proteomes" id="UP000050301"/>
    </source>
</evidence>
<organism evidence="1 2">
    <name type="scientific">Acidiplasma cupricumulans</name>
    <dbReference type="NCBI Taxonomy" id="312540"/>
    <lineage>
        <taxon>Archaea</taxon>
        <taxon>Methanobacteriati</taxon>
        <taxon>Thermoplasmatota</taxon>
        <taxon>Thermoplasmata</taxon>
        <taxon>Thermoplasmatales</taxon>
        <taxon>Ferroplasmaceae</taxon>
        <taxon>Acidiplasma</taxon>
    </lineage>
</organism>
<dbReference type="InParanoid" id="A0A0Q0RIU5"/>